<protein>
    <recommendedName>
        <fullName evidence="2">Retroviral polymerase SH3-like domain-containing protein</fullName>
    </recommendedName>
</protein>
<dbReference type="Pfam" id="PF25597">
    <property type="entry name" value="SH3_retrovirus"/>
    <property type="match status" value="1"/>
</dbReference>
<dbReference type="EMBL" id="CAMAPE010000062">
    <property type="protein sequence ID" value="CAH9114027.1"/>
    <property type="molecule type" value="Genomic_DNA"/>
</dbReference>
<proteinExistence type="predicted"/>
<feature type="domain" description="Retroviral polymerase SH3-like" evidence="2">
    <location>
        <begin position="18"/>
        <end position="80"/>
    </location>
</feature>
<dbReference type="InterPro" id="IPR057670">
    <property type="entry name" value="SH3_retrovirus"/>
</dbReference>
<dbReference type="OrthoDB" id="1727805at2759"/>
<organism evidence="3 5">
    <name type="scientific">Cuscuta europaea</name>
    <name type="common">European dodder</name>
    <dbReference type="NCBI Taxonomy" id="41803"/>
    <lineage>
        <taxon>Eukaryota</taxon>
        <taxon>Viridiplantae</taxon>
        <taxon>Streptophyta</taxon>
        <taxon>Embryophyta</taxon>
        <taxon>Tracheophyta</taxon>
        <taxon>Spermatophyta</taxon>
        <taxon>Magnoliopsida</taxon>
        <taxon>eudicotyledons</taxon>
        <taxon>Gunneridae</taxon>
        <taxon>Pentapetalae</taxon>
        <taxon>asterids</taxon>
        <taxon>lamiids</taxon>
        <taxon>Solanales</taxon>
        <taxon>Convolvulaceae</taxon>
        <taxon>Cuscuteae</taxon>
        <taxon>Cuscuta</taxon>
        <taxon>Cuscuta subgen. Cuscuta</taxon>
    </lineage>
</organism>
<evidence type="ECO:0000313" key="5">
    <source>
        <dbReference type="Proteomes" id="UP001152484"/>
    </source>
</evidence>
<keyword evidence="5" id="KW-1185">Reference proteome</keyword>
<feature type="compositionally biased region" description="Polar residues" evidence="1">
    <location>
        <begin position="92"/>
        <end position="102"/>
    </location>
</feature>
<accession>A0A9P1EL31</accession>
<comment type="caution">
    <text evidence="3">The sequence shown here is derived from an EMBL/GenBank/DDBJ whole genome shotgun (WGS) entry which is preliminary data.</text>
</comment>
<name>A0A9P1EL31_CUSEU</name>
<evidence type="ECO:0000259" key="2">
    <source>
        <dbReference type="Pfam" id="PF25597"/>
    </source>
</evidence>
<dbReference type="AlphaFoldDB" id="A0A9P1EL31"/>
<evidence type="ECO:0000313" key="4">
    <source>
        <dbReference type="EMBL" id="CAH9114027.1"/>
    </source>
</evidence>
<sequence>MKHGIKKTSGTPFQKNGCIDYSHITSQLREKFDEKGENLIFVGYSDESKGYRLLDPKTNKLTISRDVTFDEKAVWNGKNDQHAYVTHPPPLLSTSDQPSASENPCVGSPEHDQIHCESESPVQKVRSLADIYNSCDVAFVALFSSEPHGYEEVGKQEIWQKAMDEEIMSILKKQHMGAG</sequence>
<evidence type="ECO:0000313" key="3">
    <source>
        <dbReference type="EMBL" id="CAH9114024.1"/>
    </source>
</evidence>
<dbReference type="Proteomes" id="UP001152484">
    <property type="component" value="Unassembled WGS sequence"/>
</dbReference>
<gene>
    <name evidence="3" type="ORF">CEURO_LOCUS20235</name>
    <name evidence="4" type="ORF">CEURO_LOCUS20237</name>
</gene>
<reference evidence="3" key="1">
    <citation type="submission" date="2022-07" db="EMBL/GenBank/DDBJ databases">
        <authorList>
            <person name="Macas J."/>
            <person name="Novak P."/>
            <person name="Neumann P."/>
        </authorList>
    </citation>
    <scope>NUCLEOTIDE SEQUENCE</scope>
</reference>
<feature type="region of interest" description="Disordered" evidence="1">
    <location>
        <begin position="89"/>
        <end position="113"/>
    </location>
</feature>
<evidence type="ECO:0000256" key="1">
    <source>
        <dbReference type="SAM" id="MobiDB-lite"/>
    </source>
</evidence>
<dbReference type="EMBL" id="CAMAPE010000062">
    <property type="protein sequence ID" value="CAH9114024.1"/>
    <property type="molecule type" value="Genomic_DNA"/>
</dbReference>